<dbReference type="Pfam" id="PF00201">
    <property type="entry name" value="UDPGT"/>
    <property type="match status" value="5"/>
</dbReference>
<evidence type="ECO:0000256" key="1">
    <source>
        <dbReference type="ARBA" id="ARBA00004240"/>
    </source>
</evidence>
<evidence type="ECO:0000256" key="11">
    <source>
        <dbReference type="SAM" id="Phobius"/>
    </source>
</evidence>
<dbReference type="GO" id="GO:0005783">
    <property type="term" value="C:endoplasmic reticulum"/>
    <property type="evidence" value="ECO:0007669"/>
    <property type="project" value="UniProtKB-SubCell"/>
</dbReference>
<evidence type="ECO:0000256" key="6">
    <source>
        <dbReference type="ARBA" id="ARBA00022824"/>
    </source>
</evidence>
<dbReference type="PANTHER" id="PTHR48043:SF145">
    <property type="entry name" value="FI06409P-RELATED"/>
    <property type="match status" value="1"/>
</dbReference>
<gene>
    <name evidence="12" type="ORF">V9T40_000656</name>
</gene>
<dbReference type="InterPro" id="IPR002213">
    <property type="entry name" value="UDP_glucos_trans"/>
</dbReference>
<evidence type="ECO:0008006" key="14">
    <source>
        <dbReference type="Google" id="ProtNLM"/>
    </source>
</evidence>
<evidence type="ECO:0000256" key="2">
    <source>
        <dbReference type="ARBA" id="ARBA00009995"/>
    </source>
</evidence>
<evidence type="ECO:0000256" key="5">
    <source>
        <dbReference type="ARBA" id="ARBA00022692"/>
    </source>
</evidence>
<proteinExistence type="inferred from homology"/>
<dbReference type="Gene3D" id="3.40.50.2000">
    <property type="entry name" value="Glycogen Phosphorylase B"/>
    <property type="match status" value="5"/>
</dbReference>
<evidence type="ECO:0000313" key="12">
    <source>
        <dbReference type="EMBL" id="KAK7580027.1"/>
    </source>
</evidence>
<dbReference type="SUPFAM" id="SSF53756">
    <property type="entry name" value="UDP-Glycosyltransferase/glycogen phosphorylase"/>
    <property type="match status" value="5"/>
</dbReference>
<name>A0AAN9TMS0_9HEMI</name>
<keyword evidence="4" id="KW-0808">Transferase</keyword>
<dbReference type="FunFam" id="3.40.50.2000:FF:000050">
    <property type="entry name" value="UDP-glucuronosyltransferase"/>
    <property type="match status" value="4"/>
</dbReference>
<comment type="subcellular location">
    <subcellularLocation>
        <location evidence="10">Endomembrane system</location>
        <topology evidence="10">Single-pass type I membrane protein</topology>
    </subcellularLocation>
    <subcellularLocation>
        <location evidence="1">Endoplasmic reticulum</location>
    </subcellularLocation>
</comment>
<dbReference type="Proteomes" id="UP001367676">
    <property type="component" value="Unassembled WGS sequence"/>
</dbReference>
<dbReference type="InterPro" id="IPR050271">
    <property type="entry name" value="UDP-glycosyltransferase"/>
</dbReference>
<feature type="transmembrane region" description="Helical" evidence="11">
    <location>
        <begin position="2232"/>
        <end position="2257"/>
    </location>
</feature>
<keyword evidence="5 11" id="KW-0812">Transmembrane</keyword>
<dbReference type="PANTHER" id="PTHR48043">
    <property type="entry name" value="EG:EG0003.4 PROTEIN-RELATED"/>
    <property type="match status" value="1"/>
</dbReference>
<evidence type="ECO:0000313" key="13">
    <source>
        <dbReference type="Proteomes" id="UP001367676"/>
    </source>
</evidence>
<feature type="transmembrane region" description="Helical" evidence="11">
    <location>
        <begin position="442"/>
        <end position="469"/>
    </location>
</feature>
<keyword evidence="9" id="KW-0325">Glycoprotein</keyword>
<evidence type="ECO:0000256" key="4">
    <source>
        <dbReference type="ARBA" id="ARBA00022679"/>
    </source>
</evidence>
<sequence>MEGRSHFNFHEAIAKSLLSAGHHVTLIAPFQPQNYHENLTIISSETIQNTQLEPLSTVADPNLSWFSTALLFLDFMEYYCNQILSINDAAQLKNFDVIFLETLPMYQCFLPIAEKLKIPVIGTISMRSFVDADFSMGLSRFPSVFLNDDEMFPRYRSPARMTFYQKITNLMQEMQIRVGYLLSEWTTKRVNEKHFSESKWNSVKLSLLFTNDHEIFSPRAKPANSINIGGIHVKSSSLKPLPEDLKKFIDEARHGVILFSIGTVASDEIIDTDLKFVLKNTFAKIPQRVIWKSDEQIEGLSKNVFLSKWVPQKELLAHENVLAFISHAGLGSTYESIYYGKPMIFIPLFGDQPNNAAFLSSLEVGLYIEFKEMNEALLLDAINKIINDTRYRKNMADLSFKLKNDLKSPTELVVYWTEYVLRHKGALHLRTKDADIPYYQFLLLDVFILIFSIVLISKLVNVLFLFYLIKPGYSARILGIYPLLAKSHFNFNEEIMRTLAEAGHQVTMISPFPFSRPHQNLTVINSQNGREIDIMLKSTATRIENSWFNNMVNGINYWEEPDCHHVMSMKEVKNLKNNYDIIFVELFPMYKCYLPLAIKLEIPVLSTLAFRSLHYLDYIAGNSRNPAVFPKEFTVLNREMLFSERLFNLFEEIEYTILDFIENRRLEEFFKQLTGYPNKNPYDLPVSLIFSNNHDILLPRAMAVNVINIGGMGVKCATLNPLPKDLEKFINEAEHGVILLSFGTLFKLDTLQPEVISTIKTNLAKIPQKIIWKYDYDIPGISDNVLLRKWIPQKELLAHENVLAFVSHGGINSIYESIYFAKPLILFPLFTDQPGNAGILRSLGVGIYLNLLKLQKMELLDAVEEIINNPKYRKNMKKLSQKFKDDPMSSAEKVVYWTEYVLRHKGAHHLRWEGADMPSYQYYLLDIFEILKTLAKPGHQVTMISPFSLPRPHENLTIINSIKGRKIDIKLMSTALRIDNSRFTTFLNGLNYWREPDCYHIMAMEEVKNLNNSYDIMFVELSLMYKCYLPLAIKLGIPVIGTTAYRSLSYLDYIVGNSRNPAVFPKEIINLNRKMLFFERLFNLFEEVSSKVLEFIEKRQLEHFLKQLTGYPDQNPHNYSISLVFSNNHDIFLPRAVPGNAINIGGMGVKSAILDPLPKDLENFINEAEHGVILLSFGTLFKTDTIRPEIMTTIKRTLAKIPQRIIWKFDYDLAGIPENVLLRKWVPQKEVLAHKNVLAFMSHCGINSIYESIYFAKPLILFPLFVDQHGNAGILQSLEVGIYLNWLNLQEVELLDALTEIINNPKYRKNIHEISKQFKDDPMSPAEKVIYWTEYVLRHKRAHHLRWEGAGHQVTLIAPFQSQNVHENLTIINSIPGEKPLCAVTAPSKIWIFSGLIFTDILEQDCLSVIKSKLTKTLKNFDILFVEMLPIFQCYLPVANKLKIPVIGTISSRSIIEADLSVGHSRFPSVFPAEWFYHQPKMSLYERILNFWHHMEIKFVHLCGERRVARIYDEHFDEQEWNGVKVSLLFANNHATLWPRLTPPNSINIGGIHVKSSSLKPLPEHLKKFIEDSKYGVIFFSIGSLATKDVIAPELQTVLKNTFAKIPQRVIWKFDGQIEGLSENVLLSKWVPQKEILAHENVFAFITHCGLGSMYEAIYFRTPMILVPIFADQPGNAAVLSSLEVGLYVDFDGLNEFHLLDAINKIINDTKYRENMADLSAKFRDDPMAPAELVKYWTEYVLRHRGALHLRPADADMPLYQFLLIDITIIGGLCLIKSASGARVLMIQLLYAKSHDNFNSAIARSLLSAGHYVTFITPFPQSVSHSNYTAISCGHHNNSSGSTNTMPMDKALTMSSDLTALLKMGLGKLRTLCPLAIQLDEVQKILKSQTKLYDVVILELIYDLGDCFLPIAKKFDIPVIGTIPTTFCLSPEWIMGNPSNPAVNPSLISRYSYHMTYLQRLENLSRFWLNWVFRNYYSLPELKKLYLKFFPHHDFADQKTFSLLFSNSLAALTPRPIIPSIINVGGLHIQPAKPLPERLQTFIDGAEYGVILFSIGSYIQSYNMPHKMLNIFRETFAQIPQRVLWKTERQIEDLSENVFVSEWLPQRDILAHKNIVAFISHCGMAGTYESLHNGVPMVLVPLYGDQPANAAQLQQLGIGPKIDITNLKKERLLDALNDVINGTKYRERVTKISNLIKDQPMSAEESVVYWTEYVIRHNGAKHLQSPAVEMPLYQYLLIDVISFILIVIFVIVVLSVFRLEFTTKPLQQSADGATQVTLMHDDLHTL</sequence>
<organism evidence="12 13">
    <name type="scientific">Parthenolecanium corni</name>
    <dbReference type="NCBI Taxonomy" id="536013"/>
    <lineage>
        <taxon>Eukaryota</taxon>
        <taxon>Metazoa</taxon>
        <taxon>Ecdysozoa</taxon>
        <taxon>Arthropoda</taxon>
        <taxon>Hexapoda</taxon>
        <taxon>Insecta</taxon>
        <taxon>Pterygota</taxon>
        <taxon>Neoptera</taxon>
        <taxon>Paraneoptera</taxon>
        <taxon>Hemiptera</taxon>
        <taxon>Sternorrhyncha</taxon>
        <taxon>Coccoidea</taxon>
        <taxon>Coccidae</taxon>
        <taxon>Parthenolecanium</taxon>
    </lineage>
</organism>
<evidence type="ECO:0000256" key="9">
    <source>
        <dbReference type="ARBA" id="ARBA00023180"/>
    </source>
</evidence>
<dbReference type="CDD" id="cd03784">
    <property type="entry name" value="GT1_Gtf-like"/>
    <property type="match status" value="5"/>
</dbReference>
<evidence type="ECO:0000256" key="10">
    <source>
        <dbReference type="ARBA" id="ARBA00046288"/>
    </source>
</evidence>
<comment type="caution">
    <text evidence="12">The sequence shown here is derived from an EMBL/GenBank/DDBJ whole genome shotgun (WGS) entry which is preliminary data.</text>
</comment>
<dbReference type="FunFam" id="3.40.50.2000:FF:000021">
    <property type="entry name" value="UDP-glucuronosyltransferase"/>
    <property type="match status" value="1"/>
</dbReference>
<evidence type="ECO:0000256" key="7">
    <source>
        <dbReference type="ARBA" id="ARBA00022989"/>
    </source>
</evidence>
<dbReference type="PROSITE" id="PS00375">
    <property type="entry name" value="UDPGT"/>
    <property type="match status" value="5"/>
</dbReference>
<comment type="similarity">
    <text evidence="2">Belongs to the UDP-glycosyltransferase family.</text>
</comment>
<keyword evidence="8 11" id="KW-0472">Membrane</keyword>
<evidence type="ECO:0000256" key="8">
    <source>
        <dbReference type="ARBA" id="ARBA00023136"/>
    </source>
</evidence>
<protein>
    <recommendedName>
        <fullName evidence="14">Glucuronosyltransferase</fullName>
    </recommendedName>
</protein>
<keyword evidence="7 11" id="KW-1133">Transmembrane helix</keyword>
<dbReference type="EMBL" id="JBBCAQ010000034">
    <property type="protein sequence ID" value="KAK7580027.1"/>
    <property type="molecule type" value="Genomic_DNA"/>
</dbReference>
<keyword evidence="13" id="KW-1185">Reference proteome</keyword>
<evidence type="ECO:0000256" key="3">
    <source>
        <dbReference type="ARBA" id="ARBA00022676"/>
    </source>
</evidence>
<dbReference type="InterPro" id="IPR035595">
    <property type="entry name" value="UDP_glycos_trans_CS"/>
</dbReference>
<keyword evidence="3" id="KW-0328">Glycosyltransferase</keyword>
<accession>A0AAN9TMS0</accession>
<dbReference type="GO" id="GO:0008194">
    <property type="term" value="F:UDP-glycosyltransferase activity"/>
    <property type="evidence" value="ECO:0007669"/>
    <property type="project" value="InterPro"/>
</dbReference>
<keyword evidence="6" id="KW-0256">Endoplasmic reticulum</keyword>
<reference evidence="12 13" key="1">
    <citation type="submission" date="2024-03" db="EMBL/GenBank/DDBJ databases">
        <title>Adaptation during the transition from Ophiocordyceps entomopathogen to insect associate is accompanied by gene loss and intensified selection.</title>
        <authorList>
            <person name="Ward C.M."/>
            <person name="Onetto C.A."/>
            <person name="Borneman A.R."/>
        </authorList>
    </citation>
    <scope>NUCLEOTIDE SEQUENCE [LARGE SCALE GENOMIC DNA]</scope>
    <source>
        <strain evidence="12">AWRI1</strain>
        <tissue evidence="12">Single Adult Female</tissue>
    </source>
</reference>